<reference evidence="1 2" key="1">
    <citation type="submission" date="2020-09" db="EMBL/GenBank/DDBJ databases">
        <title>De no assembly of potato wild relative species, Solanum commersonii.</title>
        <authorList>
            <person name="Cho K."/>
        </authorList>
    </citation>
    <scope>NUCLEOTIDE SEQUENCE [LARGE SCALE GENOMIC DNA]</scope>
    <source>
        <strain evidence="1">LZ3.2</strain>
        <tissue evidence="1">Leaf</tissue>
    </source>
</reference>
<evidence type="ECO:0000313" key="1">
    <source>
        <dbReference type="EMBL" id="KAG5576099.1"/>
    </source>
</evidence>
<protein>
    <submittedName>
        <fullName evidence="1">Uncharacterized protein</fullName>
    </submittedName>
</protein>
<name>A0A9J5WJP9_SOLCO</name>
<keyword evidence="2" id="KW-1185">Reference proteome</keyword>
<gene>
    <name evidence="1" type="ORF">H5410_056233</name>
</gene>
<accession>A0A9J5WJP9</accession>
<sequence length="261" mass="29497">MHLFVIVNPSFRNLGYASVNNYLSCLLCHIQWYISELNGCPYKIDVQTLVIDNGPINYSRADNFPADWNRCSGSHISPHQNPQMMQQYDHSPHYNQSRMGMHKADDVPESSSSNMCRLSNSANMGDFFDDTNINNPQMPLQPDDGPAIPDIIHDIVASDIDIPDMPAVIEPRPLRQSHRARKHPSWMTDFVTNVASTSSLHPLSQSRIAPPRNEARNEAWYLNSMNGKNRGPKHMMESKPTSRWKICAATIITKTGECSSF</sequence>
<dbReference type="AlphaFoldDB" id="A0A9J5WJP9"/>
<organism evidence="1 2">
    <name type="scientific">Solanum commersonii</name>
    <name type="common">Commerson's wild potato</name>
    <name type="synonym">Commerson's nightshade</name>
    <dbReference type="NCBI Taxonomy" id="4109"/>
    <lineage>
        <taxon>Eukaryota</taxon>
        <taxon>Viridiplantae</taxon>
        <taxon>Streptophyta</taxon>
        <taxon>Embryophyta</taxon>
        <taxon>Tracheophyta</taxon>
        <taxon>Spermatophyta</taxon>
        <taxon>Magnoliopsida</taxon>
        <taxon>eudicotyledons</taxon>
        <taxon>Gunneridae</taxon>
        <taxon>Pentapetalae</taxon>
        <taxon>asterids</taxon>
        <taxon>lamiids</taxon>
        <taxon>Solanales</taxon>
        <taxon>Solanaceae</taxon>
        <taxon>Solanoideae</taxon>
        <taxon>Solaneae</taxon>
        <taxon>Solanum</taxon>
    </lineage>
</organism>
<dbReference type="Proteomes" id="UP000824120">
    <property type="component" value="Chromosome 11"/>
</dbReference>
<dbReference type="EMBL" id="JACXVP010000011">
    <property type="protein sequence ID" value="KAG5576099.1"/>
    <property type="molecule type" value="Genomic_DNA"/>
</dbReference>
<evidence type="ECO:0000313" key="2">
    <source>
        <dbReference type="Proteomes" id="UP000824120"/>
    </source>
</evidence>
<proteinExistence type="predicted"/>
<comment type="caution">
    <text evidence="1">The sequence shown here is derived from an EMBL/GenBank/DDBJ whole genome shotgun (WGS) entry which is preliminary data.</text>
</comment>